<keyword evidence="2" id="KW-1185">Reference proteome</keyword>
<evidence type="ECO:0000313" key="1">
    <source>
        <dbReference type="EMBL" id="POS85129.1"/>
    </source>
</evidence>
<dbReference type="EMBL" id="PEDP01000719">
    <property type="protein sequence ID" value="POS85129.1"/>
    <property type="molecule type" value="Genomic_DNA"/>
</dbReference>
<name>A0A2S4PSW8_9PEZI</name>
<sequence length="101" mass="11468">MVSNGSGTTDIKKLWKYIDPKADNIPTLSARPAPADINSVASSISNLTAIKLEDFKYRKNLWKEEKMEKQEIKERLEAVRRKILGSFSESLLPRLKTASNF</sequence>
<comment type="caution">
    <text evidence="1">The sequence shown here is derived from an EMBL/GenBank/DDBJ whole genome shotgun (WGS) entry which is preliminary data.</text>
</comment>
<protein>
    <submittedName>
        <fullName evidence="1">Uncharacterized protein</fullName>
    </submittedName>
</protein>
<reference evidence="1 2" key="1">
    <citation type="submission" date="2017-10" db="EMBL/GenBank/DDBJ databases">
        <title>Development of genomic resources for the powdery mildew, Erysiphe pulchra.</title>
        <authorList>
            <person name="Wadl P.A."/>
            <person name="Mack B.M."/>
            <person name="Moore G."/>
            <person name="Beltz S.B."/>
        </authorList>
    </citation>
    <scope>NUCLEOTIDE SEQUENCE [LARGE SCALE GENOMIC DNA]</scope>
    <source>
        <strain evidence="1">Cflorida</strain>
    </source>
</reference>
<dbReference type="Proteomes" id="UP000237438">
    <property type="component" value="Unassembled WGS sequence"/>
</dbReference>
<accession>A0A2S4PSW8</accession>
<gene>
    <name evidence="1" type="ORF">EPUL_006762</name>
</gene>
<dbReference type="OrthoDB" id="3595805at2759"/>
<dbReference type="STRING" id="225359.A0A2S4PSW8"/>
<proteinExistence type="predicted"/>
<dbReference type="AlphaFoldDB" id="A0A2S4PSW8"/>
<evidence type="ECO:0000313" key="2">
    <source>
        <dbReference type="Proteomes" id="UP000237438"/>
    </source>
</evidence>
<organism evidence="1 2">
    <name type="scientific">Erysiphe pulchra</name>
    <dbReference type="NCBI Taxonomy" id="225359"/>
    <lineage>
        <taxon>Eukaryota</taxon>
        <taxon>Fungi</taxon>
        <taxon>Dikarya</taxon>
        <taxon>Ascomycota</taxon>
        <taxon>Pezizomycotina</taxon>
        <taxon>Leotiomycetes</taxon>
        <taxon>Erysiphales</taxon>
        <taxon>Erysiphaceae</taxon>
        <taxon>Erysiphe</taxon>
    </lineage>
</organism>